<reference evidence="3" key="1">
    <citation type="submission" date="2016-02" db="EMBL/GenBank/DDBJ databases">
        <authorList>
            <person name="Holder M.E."/>
            <person name="Ajami N.J."/>
            <person name="Petrosino J.F."/>
        </authorList>
    </citation>
    <scope>NUCLEOTIDE SEQUENCE [LARGE SCALE GENOMIC DNA]</scope>
    <source>
        <strain evidence="3">CCUG 45958</strain>
    </source>
</reference>
<dbReference type="InterPro" id="IPR005498">
    <property type="entry name" value="T4SS_VirB10/TraB/TrbI"/>
</dbReference>
<organism evidence="2 3">
    <name type="scientific">Desulfovibrio fairfieldensis</name>
    <dbReference type="NCBI Taxonomy" id="44742"/>
    <lineage>
        <taxon>Bacteria</taxon>
        <taxon>Pseudomonadati</taxon>
        <taxon>Thermodesulfobacteriota</taxon>
        <taxon>Desulfovibrionia</taxon>
        <taxon>Desulfovibrionales</taxon>
        <taxon>Desulfovibrionaceae</taxon>
        <taxon>Desulfovibrio</taxon>
    </lineage>
</organism>
<accession>A0A0X8JJT3</accession>
<evidence type="ECO:0000313" key="3">
    <source>
        <dbReference type="Proteomes" id="UP000069241"/>
    </source>
</evidence>
<name>A0A0X8JJT3_9BACT</name>
<keyword evidence="3" id="KW-1185">Reference proteome</keyword>
<dbReference type="STRING" id="44742.AXF13_08200"/>
<evidence type="ECO:0000313" key="2">
    <source>
        <dbReference type="EMBL" id="AMD90104.1"/>
    </source>
</evidence>
<dbReference type="AlphaFoldDB" id="A0A0X8JJT3"/>
<sequence length="401" mass="43126">MLVFIVIITCLGFVVRCVQNNDQGARTDLSAVAPENKADMAKVGLESSPHYQERIDTYAQNKAQEAAEQGRTYVAPVSPSARPVMEASPITPKASAPKAPLTQPGPAAPQSQPQYKKAREQKGDQAMIAYLSQVGQHLNEMPQPGTTIYNKPAPKVMTTAVGEVQKGGYDVTLPPRLKPGDILYAINRITLDSDAPGPAMVEVLDDGLRGTPYKGAKVIGSFKRMNGHLTLEFGTMSMPNGAIYSIKGFAIDPKTDRTAVHSSVNNHTIEKWVAFAASAFLSGWGEAVSRSGTSSYSNMYGGGYSAPNYDLKEQMIIASGKVGDKASGILERRFDIPPTVTLKSGTEIGVIIISIGKMESPVNDAVLLQQNAVQQQEGQKTGYPRTYPTISRQVPGMQPQR</sequence>
<gene>
    <name evidence="2" type="ORF">AXF13_08200</name>
</gene>
<evidence type="ECO:0008006" key="4">
    <source>
        <dbReference type="Google" id="ProtNLM"/>
    </source>
</evidence>
<dbReference type="Proteomes" id="UP000069241">
    <property type="component" value="Chromosome"/>
</dbReference>
<dbReference type="Pfam" id="PF03743">
    <property type="entry name" value="TrbI"/>
    <property type="match status" value="1"/>
</dbReference>
<dbReference type="EMBL" id="CP014229">
    <property type="protein sequence ID" value="AMD90104.1"/>
    <property type="molecule type" value="Genomic_DNA"/>
</dbReference>
<dbReference type="InterPro" id="IPR049855">
    <property type="entry name" value="DotG/IcmE-like_C"/>
</dbReference>
<feature type="compositionally biased region" description="Low complexity" evidence="1">
    <location>
        <begin position="104"/>
        <end position="114"/>
    </location>
</feature>
<proteinExistence type="predicted"/>
<dbReference type="KEGG" id="dfi:AXF13_08200"/>
<feature type="region of interest" description="Disordered" evidence="1">
    <location>
        <begin position="70"/>
        <end position="122"/>
    </location>
</feature>
<protein>
    <recommendedName>
        <fullName evidence="4">Conjugal transfer protein TrbI</fullName>
    </recommendedName>
</protein>
<dbReference type="CDD" id="cd16431">
    <property type="entry name" value="IcmE"/>
    <property type="match status" value="1"/>
</dbReference>
<evidence type="ECO:0000256" key="1">
    <source>
        <dbReference type="SAM" id="MobiDB-lite"/>
    </source>
</evidence>